<keyword evidence="2" id="KW-1133">Transmembrane helix</keyword>
<feature type="transmembrane region" description="Helical" evidence="2">
    <location>
        <begin position="54"/>
        <end position="77"/>
    </location>
</feature>
<organism evidence="3 4">
    <name type="scientific">Hyalella azteca</name>
    <name type="common">Amphipod</name>
    <dbReference type="NCBI Taxonomy" id="294128"/>
    <lineage>
        <taxon>Eukaryota</taxon>
        <taxon>Metazoa</taxon>
        <taxon>Ecdysozoa</taxon>
        <taxon>Arthropoda</taxon>
        <taxon>Crustacea</taxon>
        <taxon>Multicrustacea</taxon>
        <taxon>Malacostraca</taxon>
        <taxon>Eumalacostraca</taxon>
        <taxon>Peracarida</taxon>
        <taxon>Amphipoda</taxon>
        <taxon>Senticaudata</taxon>
        <taxon>Talitrida</taxon>
        <taxon>Talitroidea</taxon>
        <taxon>Hyalellidae</taxon>
        <taxon>Hyalella</taxon>
    </lineage>
</organism>
<proteinExistence type="predicted"/>
<dbReference type="OrthoDB" id="10648449at2759"/>
<protein>
    <submittedName>
        <fullName evidence="4">Uncharacterized protein LOC108682648 isoform X3</fullName>
    </submittedName>
</protein>
<feature type="region of interest" description="Disordered" evidence="1">
    <location>
        <begin position="87"/>
        <end position="107"/>
    </location>
</feature>
<dbReference type="Proteomes" id="UP000694843">
    <property type="component" value="Unplaced"/>
</dbReference>
<keyword evidence="2" id="KW-0472">Membrane</keyword>
<dbReference type="AlphaFoldDB" id="A0A8B7PMD8"/>
<sequence length="171" mass="19013">MPILLGNNILGQVLHSSSASNYRLRVQTEQAAPANPGDDDVSSNNSDPAPGEGFNVVGVLLAVISVILIIIGIAFVYSRMRRGKLSPAADEPDMELAAPTEQEPEREKDPYMEWLNMPEEQPPTPDLRKQMKTAVRTVSRKISLAQKKEADDFKIGVPPHLRYQLKEIYVY</sequence>
<evidence type="ECO:0000256" key="2">
    <source>
        <dbReference type="SAM" id="Phobius"/>
    </source>
</evidence>
<accession>A0A8B7PMD8</accession>
<keyword evidence="2" id="KW-0812">Transmembrane</keyword>
<keyword evidence="3" id="KW-1185">Reference proteome</keyword>
<evidence type="ECO:0000313" key="3">
    <source>
        <dbReference type="Proteomes" id="UP000694843"/>
    </source>
</evidence>
<feature type="region of interest" description="Disordered" evidence="1">
    <location>
        <begin position="29"/>
        <end position="49"/>
    </location>
</feature>
<name>A0A8B7PMD8_HYAAZ</name>
<dbReference type="RefSeq" id="XP_018027343.1">
    <property type="nucleotide sequence ID" value="XM_018171854.2"/>
</dbReference>
<evidence type="ECO:0000256" key="1">
    <source>
        <dbReference type="SAM" id="MobiDB-lite"/>
    </source>
</evidence>
<gene>
    <name evidence="4" type="primary">LOC108682648</name>
</gene>
<evidence type="ECO:0000313" key="4">
    <source>
        <dbReference type="RefSeq" id="XP_018027343.1"/>
    </source>
</evidence>
<dbReference type="GeneID" id="108682648"/>
<reference evidence="4" key="1">
    <citation type="submission" date="2025-08" db="UniProtKB">
        <authorList>
            <consortium name="RefSeq"/>
        </authorList>
    </citation>
    <scope>IDENTIFICATION</scope>
    <source>
        <tissue evidence="4">Whole organism</tissue>
    </source>
</reference>